<proteinExistence type="predicted"/>
<organism evidence="2 3">
    <name type="scientific">Endozoicomonas elysicola</name>
    <dbReference type="NCBI Taxonomy" id="305900"/>
    <lineage>
        <taxon>Bacteria</taxon>
        <taxon>Pseudomonadati</taxon>
        <taxon>Pseudomonadota</taxon>
        <taxon>Gammaproteobacteria</taxon>
        <taxon>Oceanospirillales</taxon>
        <taxon>Endozoicomonadaceae</taxon>
        <taxon>Endozoicomonas</taxon>
    </lineage>
</organism>
<feature type="region of interest" description="Disordered" evidence="1">
    <location>
        <begin position="386"/>
        <end position="477"/>
    </location>
</feature>
<protein>
    <submittedName>
        <fullName evidence="2">Uncharacterized protein</fullName>
    </submittedName>
</protein>
<feature type="compositionally biased region" description="Polar residues" evidence="1">
    <location>
        <begin position="397"/>
        <end position="434"/>
    </location>
</feature>
<evidence type="ECO:0000313" key="2">
    <source>
        <dbReference type="EMBL" id="KEI71275.1"/>
    </source>
</evidence>
<evidence type="ECO:0000256" key="1">
    <source>
        <dbReference type="SAM" id="MobiDB-lite"/>
    </source>
</evidence>
<keyword evidence="3" id="KW-1185">Reference proteome</keyword>
<accession>A0A081KAU9</accession>
<reference evidence="2 3" key="1">
    <citation type="submission" date="2014-06" db="EMBL/GenBank/DDBJ databases">
        <title>Whole Genome Sequences of Three Symbiotic Endozoicomonas Bacteria.</title>
        <authorList>
            <person name="Neave M.J."/>
            <person name="Apprill A."/>
            <person name="Voolstra C.R."/>
        </authorList>
    </citation>
    <scope>NUCLEOTIDE SEQUENCE [LARGE SCALE GENOMIC DNA]</scope>
    <source>
        <strain evidence="2 3">DSM 22380</strain>
    </source>
</reference>
<evidence type="ECO:0000313" key="3">
    <source>
        <dbReference type="Proteomes" id="UP000027997"/>
    </source>
</evidence>
<dbReference type="AlphaFoldDB" id="A0A081KAU9"/>
<sequence>MVKTSTFDAQASYSHTQLAHFYKCAERVIRTLGTQKSLSLPEGYTTEQVSAQVKAFSVIVDRYEASSKVYSRLQDASHRVGMMIVEAFLELRGRPKCESSLLRQYLARPEKASEALHAALTELKTTPYWRTSCSIEFKQSIETALVKPDKLQELKAQIDSIAQQELEDTLKKAKTWEEDNLHFLVQNTLGERMVSSSVIRRVITLLANIPFQCFAMNNHLFGTSISLIQQNPDNHFDVRDRDLFKLVQTIEAEQGLSSVTMRFNPKNSRAQLVLCGHDNFEKALDIWIINPDGRPFPPSPLNGVQVILGPEATIPLAIEEGKKSQTVSYNFCTGFTRTAYQDAKKLRSLHIQSVDYSARKAITDRTINQTMHQAPQKMRDRFVSLGGTPMLLAPPLNQAQQNPRPTGTEPSNRTPGQPSLSSHPQYSAQTSTASPKKLDVRPKNTQANQVLMASAASSNATPPNAESKTSGEGRKSKVFSLFSGLKAFGRRK</sequence>
<dbReference type="Proteomes" id="UP000027997">
    <property type="component" value="Unassembled WGS sequence"/>
</dbReference>
<name>A0A081KAU9_9GAMM</name>
<gene>
    <name evidence="2" type="ORF">GV64_11450</name>
</gene>
<dbReference type="EMBL" id="JOJP01000001">
    <property type="protein sequence ID" value="KEI71275.1"/>
    <property type="molecule type" value="Genomic_DNA"/>
</dbReference>
<comment type="caution">
    <text evidence="2">The sequence shown here is derived from an EMBL/GenBank/DDBJ whole genome shotgun (WGS) entry which is preliminary data.</text>
</comment>
<feature type="compositionally biased region" description="Low complexity" evidence="1">
    <location>
        <begin position="453"/>
        <end position="467"/>
    </location>
</feature>